<protein>
    <submittedName>
        <fullName evidence="1">Uncharacterized protein</fullName>
    </submittedName>
</protein>
<dbReference type="Proteomes" id="UP001231649">
    <property type="component" value="Chromosome 32"/>
</dbReference>
<accession>A0ACC2Q1W4</accession>
<evidence type="ECO:0000313" key="2">
    <source>
        <dbReference type="Proteomes" id="UP001231649"/>
    </source>
</evidence>
<reference evidence="1" key="1">
    <citation type="submission" date="2023-03" db="EMBL/GenBank/DDBJ databases">
        <title>Chromosome-level genomes of two armyworms, Mythimna separata and Mythimna loreyi, provide insights into the biosynthesis and reception of sex pheromones.</title>
        <authorList>
            <person name="Zhao H."/>
        </authorList>
    </citation>
    <scope>NUCLEOTIDE SEQUENCE</scope>
    <source>
        <strain evidence="1">BeijingLab</strain>
    </source>
</reference>
<dbReference type="EMBL" id="CM056808">
    <property type="protein sequence ID" value="KAJ8704388.1"/>
    <property type="molecule type" value="Genomic_DNA"/>
</dbReference>
<gene>
    <name evidence="1" type="ORF">PYW08_013112</name>
</gene>
<organism evidence="1 2">
    <name type="scientific">Mythimna loreyi</name>
    <dbReference type="NCBI Taxonomy" id="667449"/>
    <lineage>
        <taxon>Eukaryota</taxon>
        <taxon>Metazoa</taxon>
        <taxon>Ecdysozoa</taxon>
        <taxon>Arthropoda</taxon>
        <taxon>Hexapoda</taxon>
        <taxon>Insecta</taxon>
        <taxon>Pterygota</taxon>
        <taxon>Neoptera</taxon>
        <taxon>Endopterygota</taxon>
        <taxon>Lepidoptera</taxon>
        <taxon>Glossata</taxon>
        <taxon>Ditrysia</taxon>
        <taxon>Noctuoidea</taxon>
        <taxon>Noctuidae</taxon>
        <taxon>Noctuinae</taxon>
        <taxon>Hadenini</taxon>
        <taxon>Mythimna</taxon>
    </lineage>
</organism>
<evidence type="ECO:0000313" key="1">
    <source>
        <dbReference type="EMBL" id="KAJ8704388.1"/>
    </source>
</evidence>
<keyword evidence="2" id="KW-1185">Reference proteome</keyword>
<proteinExistence type="predicted"/>
<sequence>MFATFSNKQEAQFDDMMLKINSIIEQNVELKQSVELMSAKYDEFLKRILSLEVEKKEDKKLLRQLEDKMEHLERNIRVSELEIRNVPKSEGETKDDLCHLVVNLGQTLNLNITENNLKDIQRVRSKGNSNPIIVTFNSVITKDEVIKGVKTINKSKNLGRKLNTTHLKLKSNQPVYVSERLTLKTQKLYYPARTQHKNYSFDK</sequence>
<name>A0ACC2Q1W4_9NEOP</name>
<comment type="caution">
    <text evidence="1">The sequence shown here is derived from an EMBL/GenBank/DDBJ whole genome shotgun (WGS) entry which is preliminary data.</text>
</comment>